<dbReference type="EMBL" id="JH795858">
    <property type="protein sequence ID" value="EJU04205.1"/>
    <property type="molecule type" value="Genomic_DNA"/>
</dbReference>
<reference evidence="2 3" key="1">
    <citation type="journal article" date="2012" name="Science">
        <title>The Paleozoic origin of enzymatic lignin decomposition reconstructed from 31 fungal genomes.</title>
        <authorList>
            <person name="Floudas D."/>
            <person name="Binder M."/>
            <person name="Riley R."/>
            <person name="Barry K."/>
            <person name="Blanchette R.A."/>
            <person name="Henrissat B."/>
            <person name="Martinez A.T."/>
            <person name="Otillar R."/>
            <person name="Spatafora J.W."/>
            <person name="Yadav J.S."/>
            <person name="Aerts A."/>
            <person name="Benoit I."/>
            <person name="Boyd A."/>
            <person name="Carlson A."/>
            <person name="Copeland A."/>
            <person name="Coutinho P.M."/>
            <person name="de Vries R.P."/>
            <person name="Ferreira P."/>
            <person name="Findley K."/>
            <person name="Foster B."/>
            <person name="Gaskell J."/>
            <person name="Glotzer D."/>
            <person name="Gorecki P."/>
            <person name="Heitman J."/>
            <person name="Hesse C."/>
            <person name="Hori C."/>
            <person name="Igarashi K."/>
            <person name="Jurgens J.A."/>
            <person name="Kallen N."/>
            <person name="Kersten P."/>
            <person name="Kohler A."/>
            <person name="Kuees U."/>
            <person name="Kumar T.K.A."/>
            <person name="Kuo A."/>
            <person name="LaButti K."/>
            <person name="Larrondo L.F."/>
            <person name="Lindquist E."/>
            <person name="Ling A."/>
            <person name="Lombard V."/>
            <person name="Lucas S."/>
            <person name="Lundell T."/>
            <person name="Martin R."/>
            <person name="McLaughlin D.J."/>
            <person name="Morgenstern I."/>
            <person name="Morin E."/>
            <person name="Murat C."/>
            <person name="Nagy L.G."/>
            <person name="Nolan M."/>
            <person name="Ohm R.A."/>
            <person name="Patyshakuliyeva A."/>
            <person name="Rokas A."/>
            <person name="Ruiz-Duenas F.J."/>
            <person name="Sabat G."/>
            <person name="Salamov A."/>
            <person name="Samejima M."/>
            <person name="Schmutz J."/>
            <person name="Slot J.C."/>
            <person name="St John F."/>
            <person name="Stenlid J."/>
            <person name="Sun H."/>
            <person name="Sun S."/>
            <person name="Syed K."/>
            <person name="Tsang A."/>
            <person name="Wiebenga A."/>
            <person name="Young D."/>
            <person name="Pisabarro A."/>
            <person name="Eastwood D.C."/>
            <person name="Martin F."/>
            <person name="Cullen D."/>
            <person name="Grigoriev I.V."/>
            <person name="Hibbett D.S."/>
        </authorList>
    </citation>
    <scope>NUCLEOTIDE SEQUENCE [LARGE SCALE GENOMIC DNA]</scope>
    <source>
        <strain evidence="2 3">DJM-731 SS1</strain>
    </source>
</reference>
<dbReference type="RefSeq" id="XP_040631099.1">
    <property type="nucleotide sequence ID" value="XM_040775742.1"/>
</dbReference>
<dbReference type="GO" id="GO:0006412">
    <property type="term" value="P:translation"/>
    <property type="evidence" value="ECO:0007669"/>
    <property type="project" value="InterPro"/>
</dbReference>
<dbReference type="Proteomes" id="UP000030653">
    <property type="component" value="Unassembled WGS sequence"/>
</dbReference>
<dbReference type="HOGENOM" id="CLU_126331_2_1_1"/>
<organism evidence="2 3">
    <name type="scientific">Dacryopinax primogenitus (strain DJM 731)</name>
    <name type="common">Brown rot fungus</name>
    <dbReference type="NCBI Taxonomy" id="1858805"/>
    <lineage>
        <taxon>Eukaryota</taxon>
        <taxon>Fungi</taxon>
        <taxon>Dikarya</taxon>
        <taxon>Basidiomycota</taxon>
        <taxon>Agaricomycotina</taxon>
        <taxon>Dacrymycetes</taxon>
        <taxon>Dacrymycetales</taxon>
        <taxon>Dacrymycetaceae</taxon>
        <taxon>Dacryopinax</taxon>
    </lineage>
</organism>
<comment type="similarity">
    <text evidence="1">Belongs to the bacterial ribosomal protein bS6 family.</text>
</comment>
<dbReference type="Gene3D" id="3.30.70.60">
    <property type="match status" value="1"/>
</dbReference>
<evidence type="ECO:0000256" key="1">
    <source>
        <dbReference type="ARBA" id="ARBA00009512"/>
    </source>
</evidence>
<dbReference type="Pfam" id="PF01250">
    <property type="entry name" value="Ribosomal_S6"/>
    <property type="match status" value="1"/>
</dbReference>
<gene>
    <name evidence="2" type="ORF">DACRYDRAFT_63860</name>
</gene>
<sequence>MPFYEIVCIAVHYPQYQHIHGLIKASMKAVFDAGGVVRQLTSDGTKILPQRIRSHQAWHSYGDYWTMRFDASPKLMKTVTSSLTQDPRVIKWTVIKLGTKLEDILEPPSKTVRWRP</sequence>
<dbReference type="SUPFAM" id="SSF54995">
    <property type="entry name" value="Ribosomal protein S6"/>
    <property type="match status" value="1"/>
</dbReference>
<dbReference type="PANTHER" id="PTHR21011">
    <property type="entry name" value="MITOCHONDRIAL 28S RIBOSOMAL PROTEIN S6"/>
    <property type="match status" value="1"/>
</dbReference>
<dbReference type="InterPro" id="IPR035980">
    <property type="entry name" value="Ribosomal_bS6_sf"/>
</dbReference>
<dbReference type="STRING" id="1858805.M5G7U8"/>
<dbReference type="PANTHER" id="PTHR21011:SF1">
    <property type="entry name" value="SMALL RIBOSOMAL SUBUNIT PROTEIN BS6M"/>
    <property type="match status" value="1"/>
</dbReference>
<keyword evidence="3" id="KW-1185">Reference proteome</keyword>
<dbReference type="OMA" id="HQIGDYW"/>
<dbReference type="GO" id="GO:0003735">
    <property type="term" value="F:structural constituent of ribosome"/>
    <property type="evidence" value="ECO:0007669"/>
    <property type="project" value="InterPro"/>
</dbReference>
<name>M5G7U8_DACPD</name>
<dbReference type="GeneID" id="63690804"/>
<protein>
    <recommendedName>
        <fullName evidence="4">Ribosomal protein S6</fullName>
    </recommendedName>
</protein>
<dbReference type="InterPro" id="IPR000529">
    <property type="entry name" value="Ribosomal_bS6"/>
</dbReference>
<accession>M5G7U8</accession>
<dbReference type="GO" id="GO:0005763">
    <property type="term" value="C:mitochondrial small ribosomal subunit"/>
    <property type="evidence" value="ECO:0007669"/>
    <property type="project" value="TreeGrafter"/>
</dbReference>
<dbReference type="InterPro" id="IPR014717">
    <property type="entry name" value="Transl_elong_EF1B/ribsomal_bS6"/>
</dbReference>
<evidence type="ECO:0008006" key="4">
    <source>
        <dbReference type="Google" id="ProtNLM"/>
    </source>
</evidence>
<dbReference type="CDD" id="cd15465">
    <property type="entry name" value="bS6_mito"/>
    <property type="match status" value="1"/>
</dbReference>
<evidence type="ECO:0000313" key="3">
    <source>
        <dbReference type="Proteomes" id="UP000030653"/>
    </source>
</evidence>
<proteinExistence type="inferred from homology"/>
<dbReference type="OrthoDB" id="10259681at2759"/>
<dbReference type="GO" id="GO:0070181">
    <property type="term" value="F:small ribosomal subunit rRNA binding"/>
    <property type="evidence" value="ECO:0007669"/>
    <property type="project" value="TreeGrafter"/>
</dbReference>
<evidence type="ECO:0000313" key="2">
    <source>
        <dbReference type="EMBL" id="EJU04205.1"/>
    </source>
</evidence>
<dbReference type="AlphaFoldDB" id="M5G7U8"/>